<dbReference type="GO" id="GO:0003724">
    <property type="term" value="F:RNA helicase activity"/>
    <property type="evidence" value="ECO:0007669"/>
    <property type="project" value="UniProtKB-EC"/>
</dbReference>
<evidence type="ECO:0000256" key="10">
    <source>
        <dbReference type="SAM" id="MobiDB-lite"/>
    </source>
</evidence>
<reference evidence="14 15" key="1">
    <citation type="submission" date="2019-05" db="EMBL/GenBank/DDBJ databases">
        <title>Verrucobacter flavum gen. nov., sp. nov. a new member of the family Verrucomicrobiaceae.</title>
        <authorList>
            <person name="Szuroczki S."/>
            <person name="Abbaszade G."/>
            <person name="Szabo A."/>
            <person name="Felfoldi T."/>
            <person name="Schumann P."/>
            <person name="Boka K."/>
            <person name="Keki Z."/>
            <person name="Toumi M."/>
            <person name="Toth E."/>
        </authorList>
    </citation>
    <scope>NUCLEOTIDE SEQUENCE [LARGE SCALE GENOMIC DNA]</scope>
    <source>
        <strain evidence="14 15">MG-N-17</strain>
    </source>
</reference>
<dbReference type="CDD" id="cd18787">
    <property type="entry name" value="SF2_C_DEAD"/>
    <property type="match status" value="1"/>
</dbReference>
<proteinExistence type="inferred from homology"/>
<evidence type="ECO:0000256" key="2">
    <source>
        <dbReference type="ARBA" id="ARBA00022490"/>
    </source>
</evidence>
<dbReference type="GO" id="GO:0009409">
    <property type="term" value="P:response to cold"/>
    <property type="evidence" value="ECO:0007669"/>
    <property type="project" value="TreeGrafter"/>
</dbReference>
<evidence type="ECO:0000259" key="13">
    <source>
        <dbReference type="PROSITE" id="PS51195"/>
    </source>
</evidence>
<evidence type="ECO:0000259" key="11">
    <source>
        <dbReference type="PROSITE" id="PS51192"/>
    </source>
</evidence>
<dbReference type="InterPro" id="IPR005580">
    <property type="entry name" value="DbpA/CsdA_RNA-bd_dom"/>
</dbReference>
<dbReference type="GO" id="GO:0005840">
    <property type="term" value="C:ribosome"/>
    <property type="evidence" value="ECO:0007669"/>
    <property type="project" value="TreeGrafter"/>
</dbReference>
<dbReference type="InterPro" id="IPR044742">
    <property type="entry name" value="DEAD/DEAH_RhlB"/>
</dbReference>
<dbReference type="PROSITE" id="PS51195">
    <property type="entry name" value="Q_MOTIF"/>
    <property type="match status" value="1"/>
</dbReference>
<evidence type="ECO:0000256" key="1">
    <source>
        <dbReference type="ARBA" id="ARBA00012552"/>
    </source>
</evidence>
<feature type="short sequence motif" description="Q motif" evidence="8">
    <location>
        <begin position="4"/>
        <end position="32"/>
    </location>
</feature>
<dbReference type="PROSITE" id="PS00039">
    <property type="entry name" value="DEAD_ATP_HELICASE"/>
    <property type="match status" value="1"/>
</dbReference>
<evidence type="ECO:0000256" key="4">
    <source>
        <dbReference type="ARBA" id="ARBA00022801"/>
    </source>
</evidence>
<feature type="domain" description="Helicase ATP-binding" evidence="11">
    <location>
        <begin position="35"/>
        <end position="206"/>
    </location>
</feature>
<keyword evidence="2" id="KW-0963">Cytoplasm</keyword>
<evidence type="ECO:0000256" key="7">
    <source>
        <dbReference type="ARBA" id="ARBA00023016"/>
    </source>
</evidence>
<name>A0A5R8KBZ7_9BACT</name>
<comment type="caution">
    <text evidence="14">The sequence shown here is derived from an EMBL/GenBank/DDBJ whole genome shotgun (WGS) entry which is preliminary data.</text>
</comment>
<keyword evidence="15" id="KW-1185">Reference proteome</keyword>
<dbReference type="GO" id="GO:0005524">
    <property type="term" value="F:ATP binding"/>
    <property type="evidence" value="ECO:0007669"/>
    <property type="project" value="UniProtKB-KW"/>
</dbReference>
<dbReference type="InterPro" id="IPR012677">
    <property type="entry name" value="Nucleotide-bd_a/b_plait_sf"/>
</dbReference>
<dbReference type="AlphaFoldDB" id="A0A5R8KBZ7"/>
<keyword evidence="5 9" id="KW-0347">Helicase</keyword>
<keyword evidence="3 9" id="KW-0547">Nucleotide-binding</keyword>
<evidence type="ECO:0000313" key="15">
    <source>
        <dbReference type="Proteomes" id="UP000306196"/>
    </source>
</evidence>
<keyword evidence="4 9" id="KW-0378">Hydrolase</keyword>
<dbReference type="EC" id="3.6.4.13" evidence="1"/>
<dbReference type="Gene3D" id="3.30.70.330">
    <property type="match status" value="1"/>
</dbReference>
<dbReference type="InterPro" id="IPR011545">
    <property type="entry name" value="DEAD/DEAH_box_helicase_dom"/>
</dbReference>
<keyword evidence="6 9" id="KW-0067">ATP-binding</keyword>
<dbReference type="InterPro" id="IPR001650">
    <property type="entry name" value="Helicase_C-like"/>
</dbReference>
<feature type="domain" description="DEAD-box RNA helicase Q" evidence="13">
    <location>
        <begin position="4"/>
        <end position="32"/>
    </location>
</feature>
<feature type="domain" description="Helicase C-terminal" evidence="12">
    <location>
        <begin position="217"/>
        <end position="379"/>
    </location>
</feature>
<dbReference type="InterPro" id="IPR014014">
    <property type="entry name" value="RNA_helicase_DEAD_Q_motif"/>
</dbReference>
<evidence type="ECO:0000256" key="5">
    <source>
        <dbReference type="ARBA" id="ARBA00022806"/>
    </source>
</evidence>
<dbReference type="GO" id="GO:0005829">
    <property type="term" value="C:cytosol"/>
    <property type="evidence" value="ECO:0007669"/>
    <property type="project" value="TreeGrafter"/>
</dbReference>
<dbReference type="PANTHER" id="PTHR47963:SF8">
    <property type="entry name" value="ATP-DEPENDENT RNA HELICASE DEAD"/>
    <property type="match status" value="1"/>
</dbReference>
<feature type="region of interest" description="Disordered" evidence="10">
    <location>
        <begin position="563"/>
        <end position="628"/>
    </location>
</feature>
<dbReference type="EMBL" id="VAUV01000011">
    <property type="protein sequence ID" value="TLD69767.1"/>
    <property type="molecule type" value="Genomic_DNA"/>
</dbReference>
<dbReference type="Gene3D" id="3.40.50.300">
    <property type="entry name" value="P-loop containing nucleotide triphosphate hydrolases"/>
    <property type="match status" value="2"/>
</dbReference>
<organism evidence="14 15">
    <name type="scientific">Phragmitibacter flavus</name>
    <dbReference type="NCBI Taxonomy" id="2576071"/>
    <lineage>
        <taxon>Bacteria</taxon>
        <taxon>Pseudomonadati</taxon>
        <taxon>Verrucomicrobiota</taxon>
        <taxon>Verrucomicrobiia</taxon>
        <taxon>Verrucomicrobiales</taxon>
        <taxon>Verrucomicrobiaceae</taxon>
        <taxon>Phragmitibacter</taxon>
    </lineage>
</organism>
<dbReference type="GO" id="GO:0016787">
    <property type="term" value="F:hydrolase activity"/>
    <property type="evidence" value="ECO:0007669"/>
    <property type="project" value="UniProtKB-KW"/>
</dbReference>
<dbReference type="CDD" id="cd12252">
    <property type="entry name" value="RRM_DbpA"/>
    <property type="match status" value="1"/>
</dbReference>
<dbReference type="Proteomes" id="UP000306196">
    <property type="component" value="Unassembled WGS sequence"/>
</dbReference>
<dbReference type="PANTHER" id="PTHR47963">
    <property type="entry name" value="DEAD-BOX ATP-DEPENDENT RNA HELICASE 47, MITOCHONDRIAL"/>
    <property type="match status" value="1"/>
</dbReference>
<evidence type="ECO:0000256" key="6">
    <source>
        <dbReference type="ARBA" id="ARBA00022840"/>
    </source>
</evidence>
<keyword evidence="7" id="KW-0346">Stress response</keyword>
<dbReference type="SUPFAM" id="SSF52540">
    <property type="entry name" value="P-loop containing nucleoside triphosphate hydrolases"/>
    <property type="match status" value="1"/>
</dbReference>
<evidence type="ECO:0000256" key="9">
    <source>
        <dbReference type="RuleBase" id="RU000492"/>
    </source>
</evidence>
<feature type="compositionally biased region" description="Basic and acidic residues" evidence="10">
    <location>
        <begin position="434"/>
        <end position="468"/>
    </location>
</feature>
<dbReference type="Pfam" id="PF25399">
    <property type="entry name" value="DeaD_dimer"/>
    <property type="match status" value="1"/>
</dbReference>
<dbReference type="Pfam" id="PF00271">
    <property type="entry name" value="Helicase_C"/>
    <property type="match status" value="1"/>
</dbReference>
<gene>
    <name evidence="14" type="ORF">FEM03_15695</name>
</gene>
<dbReference type="InterPro" id="IPR027417">
    <property type="entry name" value="P-loop_NTPase"/>
</dbReference>
<dbReference type="SMART" id="SM00490">
    <property type="entry name" value="HELICc"/>
    <property type="match status" value="1"/>
</dbReference>
<comment type="similarity">
    <text evidence="9">Belongs to the DEAD box helicase family.</text>
</comment>
<feature type="region of interest" description="Disordered" evidence="10">
    <location>
        <begin position="434"/>
        <end position="488"/>
    </location>
</feature>
<dbReference type="PROSITE" id="PS51194">
    <property type="entry name" value="HELICASE_CTER"/>
    <property type="match status" value="1"/>
</dbReference>
<dbReference type="InterPro" id="IPR014001">
    <property type="entry name" value="Helicase_ATP-bd"/>
</dbReference>
<dbReference type="PROSITE" id="PS51192">
    <property type="entry name" value="HELICASE_ATP_BIND_1"/>
    <property type="match status" value="1"/>
</dbReference>
<sequence>MEKKLFTELGLSTEVLQAVAALGFEQPSPVQAQCIPPALEGRDVVGQSQTGSGKTMAFAIPIIQRLDARERGVRALIMCPTRELAMQVCEEVAKLTIHKPGLKALPIYGGATYTRQIRGLQDGAQIVVGTPGRILDFINKGLLKLDKLQMLVFDEADEMLDMGFREDIESLIEIVPPTRQTLFFSATLDGPIRHLVESFTKDPVLVSIEHKALTVPTIEQRYYEVNSRSKIEVLCRLLDLENPRLAIVFANTKRAVDDITDALNARGYAIDRLHGDLNQTMRDRVMKNFRAGTVEILAATDVAARGLDVDDVDLVFNYDLPYDEEDYVHRIGRTGRAGRSGKAFALASGRDIFLLQRIQRYAKVKIERHKVPTREEVEGKRVDSHFAKVQALLEGGSFTNHESTIQRLLDAGHSSTDIASALIHIILADDGRESQEILEDRPRPERPERRDPRDRERGPRPDYQDNRDNSNSAPREARPPRVDPPGGYTRMFINVGSIDEVTPREISGAIYSTASLPPGSLGKIEIFAKCSYVGIKPEHVQQVLSGIEGASLRNRALRMDVAEEQQFQARPPRPNYGGGGDDRGNDRRPPFRPHGGGGGTSRPPGGPGGFKKFGGFKKNRPPTESWDE</sequence>
<accession>A0A5R8KBZ7</accession>
<dbReference type="InterPro" id="IPR000629">
    <property type="entry name" value="RNA-helicase_DEAD-box_CS"/>
</dbReference>
<dbReference type="OrthoDB" id="9805696at2"/>
<evidence type="ECO:0000259" key="12">
    <source>
        <dbReference type="PROSITE" id="PS51194"/>
    </source>
</evidence>
<evidence type="ECO:0000256" key="8">
    <source>
        <dbReference type="PROSITE-ProRule" id="PRU00552"/>
    </source>
</evidence>
<dbReference type="InterPro" id="IPR050547">
    <property type="entry name" value="DEAD_box_RNA_helicases"/>
</dbReference>
<dbReference type="InterPro" id="IPR057325">
    <property type="entry name" value="DeaD_dimer"/>
</dbReference>
<protein>
    <recommendedName>
        <fullName evidence="1">RNA helicase</fullName>
        <ecNumber evidence="1">3.6.4.13</ecNumber>
    </recommendedName>
</protein>
<evidence type="ECO:0000256" key="3">
    <source>
        <dbReference type="ARBA" id="ARBA00022741"/>
    </source>
</evidence>
<dbReference type="GO" id="GO:0033592">
    <property type="term" value="F:RNA strand annealing activity"/>
    <property type="evidence" value="ECO:0007669"/>
    <property type="project" value="TreeGrafter"/>
</dbReference>
<dbReference type="Pfam" id="PF00270">
    <property type="entry name" value="DEAD"/>
    <property type="match status" value="1"/>
</dbReference>
<dbReference type="RefSeq" id="WP_138087227.1">
    <property type="nucleotide sequence ID" value="NZ_VAUV01000011.1"/>
</dbReference>
<evidence type="ECO:0000313" key="14">
    <source>
        <dbReference type="EMBL" id="TLD69767.1"/>
    </source>
</evidence>
<dbReference type="SMART" id="SM00487">
    <property type="entry name" value="DEXDc"/>
    <property type="match status" value="1"/>
</dbReference>
<feature type="compositionally biased region" description="Basic and acidic residues" evidence="10">
    <location>
        <begin position="580"/>
        <end position="589"/>
    </location>
</feature>
<dbReference type="CDD" id="cd00268">
    <property type="entry name" value="DEADc"/>
    <property type="match status" value="1"/>
</dbReference>
<dbReference type="Pfam" id="PF03880">
    <property type="entry name" value="DbpA"/>
    <property type="match status" value="1"/>
</dbReference>